<dbReference type="EMBL" id="JBHSMZ010000009">
    <property type="protein sequence ID" value="MFC5549673.1"/>
    <property type="molecule type" value="Genomic_DNA"/>
</dbReference>
<dbReference type="PANTHER" id="PTHR32063:SF77">
    <property type="entry name" value="ACR FAMILY TRANSPORT PROTEIN"/>
    <property type="match status" value="1"/>
</dbReference>
<dbReference type="Gene3D" id="3.30.70.1430">
    <property type="entry name" value="Multidrug efflux transporter AcrB pore domain"/>
    <property type="match status" value="2"/>
</dbReference>
<keyword evidence="3" id="KW-1185">Reference proteome</keyword>
<proteinExistence type="predicted"/>
<dbReference type="SUPFAM" id="SSF82866">
    <property type="entry name" value="Multidrug efflux transporter AcrB transmembrane domain"/>
    <property type="match status" value="2"/>
</dbReference>
<organism evidence="2 3">
    <name type="scientific">Massilia aerilata</name>
    <dbReference type="NCBI Taxonomy" id="453817"/>
    <lineage>
        <taxon>Bacteria</taxon>
        <taxon>Pseudomonadati</taxon>
        <taxon>Pseudomonadota</taxon>
        <taxon>Betaproteobacteria</taxon>
        <taxon>Burkholderiales</taxon>
        <taxon>Oxalobacteraceae</taxon>
        <taxon>Telluria group</taxon>
        <taxon>Massilia</taxon>
    </lineage>
</organism>
<comment type="caution">
    <text evidence="2">The sequence shown here is derived from an EMBL/GenBank/DDBJ whole genome shotgun (WGS) entry which is preliminary data.</text>
</comment>
<dbReference type="Gene3D" id="1.20.1640.10">
    <property type="entry name" value="Multidrug efflux transporter AcrB transmembrane domain"/>
    <property type="match status" value="2"/>
</dbReference>
<dbReference type="PANTHER" id="PTHR32063">
    <property type="match status" value="1"/>
</dbReference>
<accession>A0ABW0RYJ7</accession>
<dbReference type="InterPro" id="IPR027463">
    <property type="entry name" value="AcrB_DN_DC_subdom"/>
</dbReference>
<feature type="transmembrane region" description="Helical" evidence="1">
    <location>
        <begin position="467"/>
        <end position="485"/>
    </location>
</feature>
<dbReference type="Pfam" id="PF00873">
    <property type="entry name" value="ACR_tran"/>
    <property type="match status" value="1"/>
</dbReference>
<keyword evidence="1" id="KW-0472">Membrane</keyword>
<keyword evidence="1" id="KW-1133">Transmembrane helix</keyword>
<evidence type="ECO:0000313" key="2">
    <source>
        <dbReference type="EMBL" id="MFC5549673.1"/>
    </source>
</evidence>
<feature type="transmembrane region" description="Helical" evidence="1">
    <location>
        <begin position="849"/>
        <end position="872"/>
    </location>
</feature>
<feature type="transmembrane region" description="Helical" evidence="1">
    <location>
        <begin position="435"/>
        <end position="455"/>
    </location>
</feature>
<dbReference type="RefSeq" id="WP_379771777.1">
    <property type="nucleotide sequence ID" value="NZ_JBHSMZ010000009.1"/>
</dbReference>
<dbReference type="PRINTS" id="PR00702">
    <property type="entry name" value="ACRIFLAVINRP"/>
</dbReference>
<dbReference type="Gene3D" id="3.30.70.1440">
    <property type="entry name" value="Multidrug efflux transporter AcrB pore domain"/>
    <property type="match status" value="1"/>
</dbReference>
<dbReference type="Proteomes" id="UP001596086">
    <property type="component" value="Unassembled WGS sequence"/>
</dbReference>
<feature type="transmembrane region" description="Helical" evidence="1">
    <location>
        <begin position="390"/>
        <end position="414"/>
    </location>
</feature>
<dbReference type="SUPFAM" id="SSF82693">
    <property type="entry name" value="Multidrug efflux transporter AcrB pore domain, PN1, PN2, PC1 and PC2 subdomains"/>
    <property type="match status" value="3"/>
</dbReference>
<keyword evidence="1" id="KW-0812">Transmembrane</keyword>
<gene>
    <name evidence="2" type="ORF">ACFPO9_14240</name>
</gene>
<sequence length="1038" mass="111144">MNFSALSIRNPIPAIMLFVLLTLAGILAFRANKVQDFPDIELPIVTVTATLDGAAPAQLETEVARKIEDSVATLQGIKNIYTKVLDGVATITVEFVLEKDLSDAVNDVRDAVARVRADLPAEMRDPSVTKVATAGRVILTFTAEAAQANGGPALDAPDLSWFVDNTVSKRLLSVPGVGAVKRVGGVTREVRVELDDARMAALRVSALDVSRQLRNVQREEPGGRGDVSGGEQSVRTLATVQTAQELARMEIPLPDGRHVRLSEIAKVEDTVAEPRALAEQNGRSVVGFEVFRTRGAGETDVAAGARAAIRELQARHGNVVLREVIDNAEPVTENFKASMEMLYEGAILAVLVVFWFLRDWRATLVAAAALPLSVIPAFLGQYLFGYTLNMVTLLSLALVVGVLVDDAIVEIENISRHLRMGKSPMQAALEAADEIGMAVIATTFSLVAVFLPTAFMSGIPGKFFKQFGWTAVLAILASLLVARLLTPMMAAYFLKPAKHGEEKDGPVMRRYMHVMQWCLRHRGLTMLAAALFFVGSISLVPLLPTGFVPAADRAQTQINVELPPGSTLVETRLVAERVRQAALQVPQVKAVFSSIGGGSSGDAFAPGGAAEARRAVLTLSTVHRSDRKESLAAIESSLRAKLADIPGARFTVGPPDTGVKMQLVLRSEDPVALTAVAREAERQLRTLHGVGNVSSSASLVRPEIIVRPDFARAADLGVTAASIGETVRVATAGDYDQVLAKMNVSERQVPIRVKLPDAVRADLDAIGRLTVPGKNGPVLLANVAEITMESGPAQIDRLNRSRNVTLEVELNGRSLGEVNEEARALPALKNLPAKVAIAELGDAQEMQALFASFGLAMLIGVLCIYGVLVLLFTDFLQPVTILAALPLSIGGAFVALLLTRNALSMPTMIGLIMLMGIVTKNSILLVDYAILARKAGMNRFDALVDACHKRSRPIVMTTIAMGAGMLPLALGFSGDPSFRSPMAVAVIGGLITSTLLSLLVVPAVFTYVDDAEHWMGRMGRRLRKHPHHPARAEESAMR</sequence>
<dbReference type="Gene3D" id="3.30.70.1320">
    <property type="entry name" value="Multidrug efflux transporter AcrB pore domain like"/>
    <property type="match status" value="1"/>
</dbReference>
<name>A0ABW0RYJ7_9BURK</name>
<protein>
    <submittedName>
        <fullName evidence="2">Efflux RND transporter permease subunit</fullName>
    </submittedName>
</protein>
<evidence type="ECO:0000313" key="3">
    <source>
        <dbReference type="Proteomes" id="UP001596086"/>
    </source>
</evidence>
<feature type="transmembrane region" description="Helical" evidence="1">
    <location>
        <begin position="341"/>
        <end position="357"/>
    </location>
</feature>
<feature type="transmembrane region" description="Helical" evidence="1">
    <location>
        <begin position="524"/>
        <end position="543"/>
    </location>
</feature>
<feature type="transmembrane region" description="Helical" evidence="1">
    <location>
        <begin position="879"/>
        <end position="899"/>
    </location>
</feature>
<feature type="transmembrane region" description="Helical" evidence="1">
    <location>
        <begin position="953"/>
        <end position="972"/>
    </location>
</feature>
<reference evidence="3" key="1">
    <citation type="journal article" date="2019" name="Int. J. Syst. Evol. Microbiol.">
        <title>The Global Catalogue of Microorganisms (GCM) 10K type strain sequencing project: providing services to taxonomists for standard genome sequencing and annotation.</title>
        <authorList>
            <consortium name="The Broad Institute Genomics Platform"/>
            <consortium name="The Broad Institute Genome Sequencing Center for Infectious Disease"/>
            <person name="Wu L."/>
            <person name="Ma J."/>
        </authorList>
    </citation>
    <scope>NUCLEOTIDE SEQUENCE [LARGE SCALE GENOMIC DNA]</scope>
    <source>
        <strain evidence="3">CGMCC 4.5798</strain>
    </source>
</reference>
<feature type="transmembrane region" description="Helical" evidence="1">
    <location>
        <begin position="911"/>
        <end position="932"/>
    </location>
</feature>
<dbReference type="SUPFAM" id="SSF82714">
    <property type="entry name" value="Multidrug efflux transporter AcrB TolC docking domain, DN and DC subdomains"/>
    <property type="match status" value="2"/>
</dbReference>
<feature type="transmembrane region" description="Helical" evidence="1">
    <location>
        <begin position="984"/>
        <end position="1008"/>
    </location>
</feature>
<evidence type="ECO:0000256" key="1">
    <source>
        <dbReference type="SAM" id="Phobius"/>
    </source>
</evidence>
<feature type="transmembrane region" description="Helical" evidence="1">
    <location>
        <begin position="364"/>
        <end position="384"/>
    </location>
</feature>
<dbReference type="InterPro" id="IPR001036">
    <property type="entry name" value="Acrflvin-R"/>
</dbReference>
<dbReference type="Gene3D" id="3.30.2090.10">
    <property type="entry name" value="Multidrug efflux transporter AcrB TolC docking domain, DN and DC subdomains"/>
    <property type="match status" value="2"/>
</dbReference>